<keyword evidence="7" id="KW-1185">Reference proteome</keyword>
<gene>
    <name evidence="6" type="ORF">BK816_06280</name>
</gene>
<evidence type="ECO:0000256" key="5">
    <source>
        <dbReference type="SAM" id="Coils"/>
    </source>
</evidence>
<protein>
    <recommendedName>
        <fullName evidence="8">DNA recombination protein RmuC</fullName>
    </recommendedName>
</protein>
<dbReference type="OrthoDB" id="370725at2"/>
<dbReference type="STRING" id="1912795.BK816_06280"/>
<dbReference type="InterPro" id="IPR003798">
    <property type="entry name" value="DNA_recombination_RmuC"/>
</dbReference>
<dbReference type="GO" id="GO:0006310">
    <property type="term" value="P:DNA recombination"/>
    <property type="evidence" value="ECO:0007669"/>
    <property type="project" value="UniProtKB-KW"/>
</dbReference>
<keyword evidence="4" id="KW-0233">DNA recombination</keyword>
<dbReference type="KEGG" id="avu:BK816_06280"/>
<dbReference type="EMBL" id="CP017812">
    <property type="protein sequence ID" value="AOZ72945.1"/>
    <property type="molecule type" value="Genomic_DNA"/>
</dbReference>
<comment type="similarity">
    <text evidence="2">Belongs to the RmuC family.</text>
</comment>
<feature type="coiled-coil region" evidence="5">
    <location>
        <begin position="45"/>
        <end position="72"/>
    </location>
</feature>
<evidence type="ECO:0008006" key="8">
    <source>
        <dbReference type="Google" id="ProtNLM"/>
    </source>
</evidence>
<reference evidence="6 7" key="1">
    <citation type="submission" date="2016-10" db="EMBL/GenBank/DDBJ databases">
        <title>Actinomyces aegypiusis sp. nov., isolated from the Aegypius monachus in Qinghai Tibet Plateau China.</title>
        <authorList>
            <person name="Wang Y."/>
        </authorList>
    </citation>
    <scope>NUCLEOTIDE SEQUENCE [LARGE SCALE GENOMIC DNA]</scope>
    <source>
        <strain evidence="6 7">VUL4_3</strain>
    </source>
</reference>
<accession>A0A1D9MKY8</accession>
<proteinExistence type="inferred from homology"/>
<sequence length="356" mass="38234">MSLVSFLMLLLGLAVGVLAGLVIARYLLAPTSPAITPAEGGTAAWTATQQDLVALKQNLQTLENNLARTTNHTLKELGSLSQQLALNAGHDRQLLETTSQLKSALSANQSRGAWGEVQLKRLFEVSGMLPHVDFETQQALASGARPDAIINLPGEKVIPLDAKVPLGAYLEATAVDPASATYTTMMRSHAVALRNHVKELERRNYHGQMSNSLGFTLLFLPLEALLSGALEVDPNLLEEAAGKNIFLVTPTSLLATLRSAAQSWVWAQSEDDASQIIALGQELTKRLQTSVTHLQKVGSNLQNALKNYNQTVASLEGRVLPQARKIAAATPIDQLKLIDDASVRTFASPELGTPEN</sequence>
<organism evidence="6 7">
    <name type="scientific">Boudabousia tangfeifanii</name>
    <dbReference type="NCBI Taxonomy" id="1912795"/>
    <lineage>
        <taxon>Bacteria</taxon>
        <taxon>Bacillati</taxon>
        <taxon>Actinomycetota</taxon>
        <taxon>Actinomycetes</taxon>
        <taxon>Actinomycetales</taxon>
        <taxon>Actinomycetaceae</taxon>
        <taxon>Boudabousia</taxon>
    </lineage>
</organism>
<dbReference type="RefSeq" id="WP_071164410.1">
    <property type="nucleotide sequence ID" value="NZ_CP017812.1"/>
</dbReference>
<dbReference type="PANTHER" id="PTHR30563:SF0">
    <property type="entry name" value="DNA RECOMBINATION PROTEIN RMUC"/>
    <property type="match status" value="1"/>
</dbReference>
<name>A0A1D9MKY8_9ACTO</name>
<evidence type="ECO:0000256" key="1">
    <source>
        <dbReference type="ARBA" id="ARBA00003416"/>
    </source>
</evidence>
<evidence type="ECO:0000256" key="3">
    <source>
        <dbReference type="ARBA" id="ARBA00023054"/>
    </source>
</evidence>
<comment type="function">
    <text evidence="1">Involved in DNA recombination.</text>
</comment>
<evidence type="ECO:0000313" key="6">
    <source>
        <dbReference type="EMBL" id="AOZ72945.1"/>
    </source>
</evidence>
<dbReference type="Pfam" id="PF02646">
    <property type="entry name" value="RmuC"/>
    <property type="match status" value="1"/>
</dbReference>
<dbReference type="AlphaFoldDB" id="A0A1D9MKY8"/>
<keyword evidence="3 5" id="KW-0175">Coiled coil</keyword>
<dbReference type="Proteomes" id="UP000176288">
    <property type="component" value="Chromosome"/>
</dbReference>
<dbReference type="PANTHER" id="PTHR30563">
    <property type="entry name" value="DNA RECOMBINATION PROTEIN RMUC"/>
    <property type="match status" value="1"/>
</dbReference>
<evidence type="ECO:0000313" key="7">
    <source>
        <dbReference type="Proteomes" id="UP000176288"/>
    </source>
</evidence>
<evidence type="ECO:0000256" key="2">
    <source>
        <dbReference type="ARBA" id="ARBA00009840"/>
    </source>
</evidence>
<evidence type="ECO:0000256" key="4">
    <source>
        <dbReference type="ARBA" id="ARBA00023172"/>
    </source>
</evidence>